<proteinExistence type="predicted"/>
<name>A0A6G8PZG7_9ACTN</name>
<dbReference type="Proteomes" id="UP000502706">
    <property type="component" value="Chromosome"/>
</dbReference>
<dbReference type="AlphaFoldDB" id="A0A6G8PZG7"/>
<organism evidence="1 2">
    <name type="scientific">Rubrobacter marinus</name>
    <dbReference type="NCBI Taxonomy" id="2653852"/>
    <lineage>
        <taxon>Bacteria</taxon>
        <taxon>Bacillati</taxon>
        <taxon>Actinomycetota</taxon>
        <taxon>Rubrobacteria</taxon>
        <taxon>Rubrobacterales</taxon>
        <taxon>Rubrobacteraceae</taxon>
        <taxon>Rubrobacter</taxon>
    </lineage>
</organism>
<gene>
    <name evidence="1" type="ORF">GBA65_14995</name>
</gene>
<reference evidence="1 2" key="1">
    <citation type="submission" date="2019-10" db="EMBL/GenBank/DDBJ databases">
        <title>Rubrobacter sp nov SCSIO 52915 isolated from a deep-sea sediment in the South China Sea.</title>
        <authorList>
            <person name="Chen R.W."/>
        </authorList>
    </citation>
    <scope>NUCLEOTIDE SEQUENCE [LARGE SCALE GENOMIC DNA]</scope>
    <source>
        <strain evidence="1 2">SCSIO 52915</strain>
    </source>
</reference>
<dbReference type="KEGG" id="rmar:GBA65_14995"/>
<dbReference type="RefSeq" id="WP_166397284.1">
    <property type="nucleotide sequence ID" value="NZ_CP045121.1"/>
</dbReference>
<evidence type="ECO:0000313" key="1">
    <source>
        <dbReference type="EMBL" id="QIN79613.1"/>
    </source>
</evidence>
<sequence>MLSNLITNAGHKVASWGYRIMFLAEPVGRFEAWLKARNLDVWELGNERERIDNLLSINRESEVFRNREVDRLAAMYWKATGRWPKGHPQTSHVGYVYPSVEIAREQGLPEGARGMRVHGNVRLGGADLAPPPKATLVPYNRYGERIDLSEVEGKESGGA</sequence>
<dbReference type="EMBL" id="CP045121">
    <property type="protein sequence ID" value="QIN79613.1"/>
    <property type="molecule type" value="Genomic_DNA"/>
</dbReference>
<evidence type="ECO:0000313" key="2">
    <source>
        <dbReference type="Proteomes" id="UP000502706"/>
    </source>
</evidence>
<accession>A0A6G8PZG7</accession>
<protein>
    <submittedName>
        <fullName evidence="1">Uncharacterized protein</fullName>
    </submittedName>
</protein>
<keyword evidence="2" id="KW-1185">Reference proteome</keyword>